<feature type="transmembrane region" description="Helical" evidence="1">
    <location>
        <begin position="33"/>
        <end position="53"/>
    </location>
</feature>
<protein>
    <submittedName>
        <fullName evidence="2">DUF2069 domain-containing protein</fullName>
    </submittedName>
</protein>
<organism evidence="2 3">
    <name type="scientific">Crenobacter oryzisoli</name>
    <dbReference type="NCBI Taxonomy" id="3056844"/>
    <lineage>
        <taxon>Bacteria</taxon>
        <taxon>Pseudomonadati</taxon>
        <taxon>Pseudomonadota</taxon>
        <taxon>Betaproteobacteria</taxon>
        <taxon>Neisseriales</taxon>
        <taxon>Neisseriaceae</taxon>
        <taxon>Crenobacter</taxon>
    </lineage>
</organism>
<dbReference type="RefSeq" id="WP_289829226.1">
    <property type="nucleotide sequence ID" value="NZ_JAUEDK010000009.1"/>
</dbReference>
<keyword evidence="1" id="KW-0472">Membrane</keyword>
<dbReference type="Proteomes" id="UP001168540">
    <property type="component" value="Unassembled WGS sequence"/>
</dbReference>
<evidence type="ECO:0000313" key="3">
    <source>
        <dbReference type="Proteomes" id="UP001168540"/>
    </source>
</evidence>
<dbReference type="Pfam" id="PF09842">
    <property type="entry name" value="DUF2069"/>
    <property type="match status" value="1"/>
</dbReference>
<evidence type="ECO:0000256" key="1">
    <source>
        <dbReference type="SAM" id="Phobius"/>
    </source>
</evidence>
<proteinExistence type="predicted"/>
<reference evidence="2" key="1">
    <citation type="submission" date="2023-06" db="EMBL/GenBank/DDBJ databases">
        <authorList>
            <person name="Zhang S."/>
        </authorList>
    </citation>
    <scope>NUCLEOTIDE SEQUENCE</scope>
    <source>
        <strain evidence="2">SG2303</strain>
    </source>
</reference>
<keyword evidence="1" id="KW-1133">Transmembrane helix</keyword>
<accession>A0ABT7XLI5</accession>
<keyword evidence="3" id="KW-1185">Reference proteome</keyword>
<evidence type="ECO:0000313" key="2">
    <source>
        <dbReference type="EMBL" id="MDN0074651.1"/>
    </source>
</evidence>
<name>A0ABT7XLI5_9NEIS</name>
<feature type="transmembrane region" description="Helical" evidence="1">
    <location>
        <begin position="60"/>
        <end position="80"/>
    </location>
</feature>
<feature type="transmembrane region" description="Helical" evidence="1">
    <location>
        <begin position="86"/>
        <end position="107"/>
    </location>
</feature>
<keyword evidence="1" id="KW-0812">Transmembrane</keyword>
<dbReference type="InterPro" id="IPR018643">
    <property type="entry name" value="DUF2069_membrane"/>
</dbReference>
<sequence length="117" mass="13142">MSSRPFHWLAVLALLALIFLSLAWELWLAPLRPGGSFLALKAALLLLPLMGILKERVYTYQWSSMFILAFFMEGVMRGWADRGLAQQLALAEVALTVLFFVGVVGYVREKRRELAAG</sequence>
<dbReference type="EMBL" id="JAUEDK010000009">
    <property type="protein sequence ID" value="MDN0074651.1"/>
    <property type="molecule type" value="Genomic_DNA"/>
</dbReference>
<comment type="caution">
    <text evidence="2">The sequence shown here is derived from an EMBL/GenBank/DDBJ whole genome shotgun (WGS) entry which is preliminary data.</text>
</comment>
<gene>
    <name evidence="2" type="ORF">QU481_07065</name>
</gene>